<name>E3GX98_METFV</name>
<dbReference type="HOGENOM" id="CLU_078147_2_1_2"/>
<dbReference type="KEGG" id="mfv:Mfer_0127"/>
<proteinExistence type="inferred from homology"/>
<dbReference type="PROSITE" id="PS01087">
    <property type="entry name" value="RADICAL_ACTIVATING"/>
    <property type="match status" value="1"/>
</dbReference>
<dbReference type="EMBL" id="CP002278">
    <property type="protein sequence ID" value="ADP76930.1"/>
    <property type="molecule type" value="Genomic_DNA"/>
</dbReference>
<keyword evidence="8" id="KW-0411">Iron-sulfur</keyword>
<evidence type="ECO:0000256" key="7">
    <source>
        <dbReference type="ARBA" id="ARBA00023004"/>
    </source>
</evidence>
<organism evidence="10 11">
    <name type="scientific">Methanothermus fervidus (strain ATCC 43054 / DSM 2088 / JCM 10308 / V24 S)</name>
    <dbReference type="NCBI Taxonomy" id="523846"/>
    <lineage>
        <taxon>Archaea</taxon>
        <taxon>Methanobacteriati</taxon>
        <taxon>Methanobacteriota</taxon>
        <taxon>Methanomada group</taxon>
        <taxon>Methanobacteria</taxon>
        <taxon>Methanobacteriales</taxon>
        <taxon>Methanothermaceae</taxon>
        <taxon>Methanothermus</taxon>
    </lineage>
</organism>
<dbReference type="SFLD" id="SFLDS00029">
    <property type="entry name" value="Radical_SAM"/>
    <property type="match status" value="1"/>
</dbReference>
<dbReference type="CDD" id="cd01335">
    <property type="entry name" value="Radical_SAM"/>
    <property type="match status" value="1"/>
</dbReference>
<gene>
    <name evidence="10" type="ordered locus">Mfer_0127</name>
</gene>
<protein>
    <submittedName>
        <fullName evidence="10">Anaerobic ribonucleoside-triphosphate reductase activating protein</fullName>
    </submittedName>
</protein>
<dbReference type="InterPro" id="IPR012840">
    <property type="entry name" value="NrdG2"/>
</dbReference>
<dbReference type="SFLD" id="SFLDG01094">
    <property type="entry name" value="Uncharacterised_Radical_SAM_Su"/>
    <property type="match status" value="1"/>
</dbReference>
<dbReference type="AlphaFoldDB" id="E3GX98"/>
<dbReference type="GO" id="GO:0046872">
    <property type="term" value="F:metal ion binding"/>
    <property type="evidence" value="ECO:0007669"/>
    <property type="project" value="UniProtKB-KW"/>
</dbReference>
<evidence type="ECO:0000256" key="6">
    <source>
        <dbReference type="ARBA" id="ARBA00023002"/>
    </source>
</evidence>
<dbReference type="PANTHER" id="PTHR11228">
    <property type="entry name" value="RADICAL SAM DOMAIN PROTEIN"/>
    <property type="match status" value="1"/>
</dbReference>
<dbReference type="PANTHER" id="PTHR11228:SF27">
    <property type="entry name" value="GLYCYL-RADICAL ENZYME ACTIVATING ENZYME MJ1227-RELATED"/>
    <property type="match status" value="1"/>
</dbReference>
<evidence type="ECO:0000256" key="4">
    <source>
        <dbReference type="ARBA" id="ARBA00022691"/>
    </source>
</evidence>
<comment type="cofactor">
    <cofactor evidence="1">
        <name>[4Fe-4S] cluster</name>
        <dbReference type="ChEBI" id="CHEBI:49883"/>
    </cofactor>
</comment>
<evidence type="ECO:0000256" key="3">
    <source>
        <dbReference type="ARBA" id="ARBA00022485"/>
    </source>
</evidence>
<keyword evidence="7" id="KW-0408">Iron</keyword>
<dbReference type="Gene3D" id="3.20.20.70">
    <property type="entry name" value="Aldolase class I"/>
    <property type="match status" value="1"/>
</dbReference>
<keyword evidence="6" id="KW-0560">Oxidoreductase</keyword>
<keyword evidence="3" id="KW-0004">4Fe-4S</keyword>
<keyword evidence="11" id="KW-1185">Reference proteome</keyword>
<keyword evidence="5" id="KW-0479">Metal-binding</keyword>
<accession>E3GX98</accession>
<dbReference type="InterPro" id="IPR050377">
    <property type="entry name" value="Radical_SAM_PqqE_MftC-like"/>
</dbReference>
<feature type="domain" description="Radical SAM core" evidence="9">
    <location>
        <begin position="12"/>
        <end position="216"/>
    </location>
</feature>
<dbReference type="OrthoDB" id="371936at2157"/>
<sequence length="230" mass="26204">MKFGGSLISSIDFPEKISLVIFFAGCPLRCPYCHNPELLKNGKDIDVESIKRKISSSKDFIDAVVLSGGEPLFQEKEVEEILKHAYSLGLKTKLDTNGIYPKKLNSIIKYLDYVSLDVKAPFTKYKEIIGKNVGSEVKESMKILNKSKVYLECRTTYVPKLMTKNDIVKIAKEIDCDLYTLQQFRNETVLDPYLKNIEPPKVEELKKIAKTVKNIVKKVKIKTIEGEYTI</sequence>
<dbReference type="Proteomes" id="UP000002315">
    <property type="component" value="Chromosome"/>
</dbReference>
<keyword evidence="4" id="KW-0949">S-adenosyl-L-methionine</keyword>
<evidence type="ECO:0000256" key="2">
    <source>
        <dbReference type="ARBA" id="ARBA00009777"/>
    </source>
</evidence>
<reference evidence="10 11" key="1">
    <citation type="journal article" date="2010" name="Stand. Genomic Sci.">
        <title>Complete genome sequence of Methanothermus fervidus type strain (V24S).</title>
        <authorList>
            <person name="Anderson I."/>
            <person name="Djao O.D."/>
            <person name="Misra M."/>
            <person name="Chertkov O."/>
            <person name="Nolan M."/>
            <person name="Lucas S."/>
            <person name="Lapidus A."/>
            <person name="Del Rio T.G."/>
            <person name="Tice H."/>
            <person name="Cheng J.F."/>
            <person name="Tapia R."/>
            <person name="Han C."/>
            <person name="Goodwin L."/>
            <person name="Pitluck S."/>
            <person name="Liolios K."/>
            <person name="Ivanova N."/>
            <person name="Mavromatis K."/>
            <person name="Mikhailova N."/>
            <person name="Pati A."/>
            <person name="Brambilla E."/>
            <person name="Chen A."/>
            <person name="Palaniappan K."/>
            <person name="Land M."/>
            <person name="Hauser L."/>
            <person name="Chang Y.J."/>
            <person name="Jeffries C.D."/>
            <person name="Sikorski J."/>
            <person name="Spring S."/>
            <person name="Rohde M."/>
            <person name="Eichinger K."/>
            <person name="Huber H."/>
            <person name="Wirth R."/>
            <person name="Goker M."/>
            <person name="Detter J.C."/>
            <person name="Woyke T."/>
            <person name="Bristow J."/>
            <person name="Eisen J.A."/>
            <person name="Markowitz V."/>
            <person name="Hugenholtz P."/>
            <person name="Klenk H.P."/>
            <person name="Kyrpides N.C."/>
        </authorList>
    </citation>
    <scope>NUCLEOTIDE SEQUENCE [LARGE SCALE GENOMIC DNA]</scope>
    <source>
        <strain evidence="11">ATCC 43054 / DSM 2088 / JCM 10308 / V24 S</strain>
    </source>
</reference>
<evidence type="ECO:0000259" key="9">
    <source>
        <dbReference type="PROSITE" id="PS51918"/>
    </source>
</evidence>
<dbReference type="Pfam" id="PF04055">
    <property type="entry name" value="Radical_SAM"/>
    <property type="match status" value="1"/>
</dbReference>
<dbReference type="NCBIfam" id="TIGR02495">
    <property type="entry name" value="NrdG2"/>
    <property type="match status" value="1"/>
</dbReference>
<evidence type="ECO:0000256" key="1">
    <source>
        <dbReference type="ARBA" id="ARBA00001966"/>
    </source>
</evidence>
<evidence type="ECO:0000256" key="8">
    <source>
        <dbReference type="ARBA" id="ARBA00023014"/>
    </source>
</evidence>
<evidence type="ECO:0000313" key="11">
    <source>
        <dbReference type="Proteomes" id="UP000002315"/>
    </source>
</evidence>
<dbReference type="InterPro" id="IPR058240">
    <property type="entry name" value="rSAM_sf"/>
</dbReference>
<dbReference type="InterPro" id="IPR001989">
    <property type="entry name" value="Radical_activat_CS"/>
</dbReference>
<dbReference type="InterPro" id="IPR013785">
    <property type="entry name" value="Aldolase_TIM"/>
</dbReference>
<dbReference type="InterPro" id="IPR007197">
    <property type="entry name" value="rSAM"/>
</dbReference>
<dbReference type="SUPFAM" id="SSF102114">
    <property type="entry name" value="Radical SAM enzymes"/>
    <property type="match status" value="1"/>
</dbReference>
<evidence type="ECO:0000313" key="10">
    <source>
        <dbReference type="EMBL" id="ADP76930.1"/>
    </source>
</evidence>
<dbReference type="GO" id="GO:0016491">
    <property type="term" value="F:oxidoreductase activity"/>
    <property type="evidence" value="ECO:0007669"/>
    <property type="project" value="UniProtKB-KW"/>
</dbReference>
<dbReference type="STRING" id="523846.Mfer_0127"/>
<comment type="similarity">
    <text evidence="2">Belongs to the organic radical-activating enzymes family.</text>
</comment>
<dbReference type="PROSITE" id="PS51918">
    <property type="entry name" value="RADICAL_SAM"/>
    <property type="match status" value="1"/>
</dbReference>
<dbReference type="GO" id="GO:0051539">
    <property type="term" value="F:4 iron, 4 sulfur cluster binding"/>
    <property type="evidence" value="ECO:0007669"/>
    <property type="project" value="UniProtKB-KW"/>
</dbReference>
<evidence type="ECO:0000256" key="5">
    <source>
        <dbReference type="ARBA" id="ARBA00022723"/>
    </source>
</evidence>